<keyword evidence="4" id="KW-1185">Reference proteome</keyword>
<dbReference type="EMBL" id="BAAAUX010000015">
    <property type="protein sequence ID" value="GAA2798959.1"/>
    <property type="molecule type" value="Genomic_DNA"/>
</dbReference>
<evidence type="ECO:0000259" key="2">
    <source>
        <dbReference type="SMART" id="SM00943"/>
    </source>
</evidence>
<dbReference type="RefSeq" id="WP_344681482.1">
    <property type="nucleotide sequence ID" value="NZ_BAAAUX010000015.1"/>
</dbReference>
<dbReference type="InterPro" id="IPR051620">
    <property type="entry name" value="ORF904-like_C"/>
</dbReference>
<protein>
    <submittedName>
        <fullName evidence="3">Bifunctional DNA primase/polymerase</fullName>
    </submittedName>
</protein>
<evidence type="ECO:0000256" key="1">
    <source>
        <dbReference type="ARBA" id="ARBA00022801"/>
    </source>
</evidence>
<name>A0ABN3VF37_9PSEU</name>
<dbReference type="InterPro" id="IPR015330">
    <property type="entry name" value="DNA_primase/pol_bifunc_N"/>
</dbReference>
<keyword evidence="1" id="KW-0378">Hydrolase</keyword>
<dbReference type="SUPFAM" id="SSF56747">
    <property type="entry name" value="Prim-pol domain"/>
    <property type="match status" value="1"/>
</dbReference>
<evidence type="ECO:0000313" key="3">
    <source>
        <dbReference type="EMBL" id="GAA2798959.1"/>
    </source>
</evidence>
<proteinExistence type="predicted"/>
<dbReference type="PANTHER" id="PTHR35372">
    <property type="entry name" value="ATP BINDING PROTEIN-RELATED"/>
    <property type="match status" value="1"/>
</dbReference>
<dbReference type="SMART" id="SM00943">
    <property type="entry name" value="Prim-Pol"/>
    <property type="match status" value="1"/>
</dbReference>
<feature type="domain" description="DNA primase/polymerase bifunctional N-terminal" evidence="2">
    <location>
        <begin position="22"/>
        <end position="189"/>
    </location>
</feature>
<dbReference type="Proteomes" id="UP001500979">
    <property type="component" value="Unassembled WGS sequence"/>
</dbReference>
<reference evidence="3 4" key="1">
    <citation type="journal article" date="2019" name="Int. J. Syst. Evol. Microbiol.">
        <title>The Global Catalogue of Microorganisms (GCM) 10K type strain sequencing project: providing services to taxonomists for standard genome sequencing and annotation.</title>
        <authorList>
            <consortium name="The Broad Institute Genomics Platform"/>
            <consortium name="The Broad Institute Genome Sequencing Center for Infectious Disease"/>
            <person name="Wu L."/>
            <person name="Ma J."/>
        </authorList>
    </citation>
    <scope>NUCLEOTIDE SEQUENCE [LARGE SCALE GENOMIC DNA]</scope>
    <source>
        <strain evidence="3 4">JCM 9383</strain>
    </source>
</reference>
<dbReference type="Pfam" id="PF09250">
    <property type="entry name" value="Prim-Pol"/>
    <property type="match status" value="1"/>
</dbReference>
<accession>A0ABN3VF37</accession>
<gene>
    <name evidence="3" type="ORF">GCM10010470_37670</name>
</gene>
<dbReference type="PANTHER" id="PTHR35372:SF2">
    <property type="entry name" value="SF3 HELICASE DOMAIN-CONTAINING PROTEIN"/>
    <property type="match status" value="1"/>
</dbReference>
<dbReference type="CDD" id="cd04859">
    <property type="entry name" value="Prim_Pol"/>
    <property type="match status" value="1"/>
</dbReference>
<sequence length="304" mass="32767">MSSPATNRPRASSPPPRLMRVALEASYAGHAVFPLWPRSKKPALRDWESAATCEDDQIRDWWSSVPYNVGIATGPSGLHVVDLDDGHGHEPPPEWPRARGGRDVLARLAEAAGQPYPGDTYTVATPTGGLHLYFRAPEEPELRSTVARLGWRVDTRGAGGYIVAAGSVRPEGYYRAMNRAEIAPLPLWLVEALTPPPPPDPIELDLPAGRASAYVAAVVEGETDAVALATTGSRRNTLLRAAGRLGRLVGGGELDEHTARSALRAAAQRHIGHDGFTEREADTTIRDGMAWGIDRPRHVTGPTR</sequence>
<organism evidence="3 4">
    <name type="scientific">Saccharopolyspora taberi</name>
    <dbReference type="NCBI Taxonomy" id="60895"/>
    <lineage>
        <taxon>Bacteria</taxon>
        <taxon>Bacillati</taxon>
        <taxon>Actinomycetota</taxon>
        <taxon>Actinomycetes</taxon>
        <taxon>Pseudonocardiales</taxon>
        <taxon>Pseudonocardiaceae</taxon>
        <taxon>Saccharopolyspora</taxon>
    </lineage>
</organism>
<evidence type="ECO:0000313" key="4">
    <source>
        <dbReference type="Proteomes" id="UP001500979"/>
    </source>
</evidence>
<comment type="caution">
    <text evidence="3">The sequence shown here is derived from an EMBL/GenBank/DDBJ whole genome shotgun (WGS) entry which is preliminary data.</text>
</comment>